<accession>R9GU81</accession>
<protein>
    <submittedName>
        <fullName evidence="7">Alpha-1,2-mannosidase</fullName>
    </submittedName>
</protein>
<comment type="subunit">
    <text evidence="2">Monomer.</text>
</comment>
<keyword evidence="4" id="KW-0732">Signal</keyword>
<dbReference type="GO" id="GO:0000224">
    <property type="term" value="F:peptide-N4-(N-acetyl-beta-glucosaminyl)asparagine amidase activity"/>
    <property type="evidence" value="ECO:0007669"/>
    <property type="project" value="TreeGrafter"/>
</dbReference>
<dbReference type="GO" id="GO:0005975">
    <property type="term" value="P:carbohydrate metabolic process"/>
    <property type="evidence" value="ECO:0007669"/>
    <property type="project" value="InterPro"/>
</dbReference>
<dbReference type="STRING" id="1150600.ADIARSV_1548"/>
<dbReference type="InterPro" id="IPR012939">
    <property type="entry name" value="Glyco_hydro_92"/>
</dbReference>
<dbReference type="PATRIC" id="fig|1150600.3.peg.1519"/>
<dbReference type="Pfam" id="PF17678">
    <property type="entry name" value="Glyco_hydro_92N"/>
    <property type="match status" value="1"/>
</dbReference>
<evidence type="ECO:0000259" key="5">
    <source>
        <dbReference type="Pfam" id="PF07971"/>
    </source>
</evidence>
<evidence type="ECO:0000259" key="6">
    <source>
        <dbReference type="Pfam" id="PF17678"/>
    </source>
</evidence>
<proteinExistence type="predicted"/>
<dbReference type="eggNOG" id="COG3537">
    <property type="taxonomic scope" value="Bacteria"/>
</dbReference>
<reference evidence="7 8" key="1">
    <citation type="journal article" date="2013" name="Genome Announc.">
        <title>Draft Genome Sequence of Arcticibacter svalbardensis Strain MN12-7T, a Member of the Family Sphingobacteriaceae Isolated from an Arctic Soil Sample.</title>
        <authorList>
            <person name="Shivaji S."/>
            <person name="Ara S."/>
            <person name="Prasad S."/>
            <person name="Manasa B.P."/>
            <person name="Begum Z."/>
            <person name="Singh A."/>
            <person name="Kumar Pinnaka A."/>
        </authorList>
    </citation>
    <scope>NUCLEOTIDE SEQUENCE [LARGE SCALE GENOMIC DNA]</scope>
    <source>
        <strain evidence="7 8">MN12-7</strain>
    </source>
</reference>
<feature type="signal peptide" evidence="4">
    <location>
        <begin position="1"/>
        <end position="20"/>
    </location>
</feature>
<dbReference type="GO" id="GO:0006516">
    <property type="term" value="P:glycoprotein catabolic process"/>
    <property type="evidence" value="ECO:0007669"/>
    <property type="project" value="TreeGrafter"/>
</dbReference>
<dbReference type="InterPro" id="IPR014718">
    <property type="entry name" value="GH-type_carb-bd"/>
</dbReference>
<dbReference type="AlphaFoldDB" id="R9GU81"/>
<comment type="cofactor">
    <cofactor evidence="1">
        <name>Ca(2+)</name>
        <dbReference type="ChEBI" id="CHEBI:29108"/>
    </cofactor>
</comment>
<evidence type="ECO:0000313" key="7">
    <source>
        <dbReference type="EMBL" id="EOR95271.1"/>
    </source>
</evidence>
<dbReference type="Gene3D" id="1.20.1610.10">
    <property type="entry name" value="alpha-1,2-mannosidases domains"/>
    <property type="match status" value="1"/>
</dbReference>
<organism evidence="7 8">
    <name type="scientific">Arcticibacter svalbardensis MN12-7</name>
    <dbReference type="NCBI Taxonomy" id="1150600"/>
    <lineage>
        <taxon>Bacteria</taxon>
        <taxon>Pseudomonadati</taxon>
        <taxon>Bacteroidota</taxon>
        <taxon>Sphingobacteriia</taxon>
        <taxon>Sphingobacteriales</taxon>
        <taxon>Sphingobacteriaceae</taxon>
        <taxon>Arcticibacter</taxon>
    </lineage>
</organism>
<feature type="chain" id="PRO_5004472299" evidence="4">
    <location>
        <begin position="21"/>
        <end position="751"/>
    </location>
</feature>
<dbReference type="InterPro" id="IPR008928">
    <property type="entry name" value="6-hairpin_glycosidase_sf"/>
</dbReference>
<feature type="domain" description="Glycosyl hydrolase family 92" evidence="5">
    <location>
        <begin position="282"/>
        <end position="744"/>
    </location>
</feature>
<dbReference type="InterPro" id="IPR041371">
    <property type="entry name" value="GH92_N"/>
</dbReference>
<dbReference type="Proteomes" id="UP000014174">
    <property type="component" value="Unassembled WGS sequence"/>
</dbReference>
<dbReference type="InterPro" id="IPR050883">
    <property type="entry name" value="PNGase"/>
</dbReference>
<feature type="domain" description="Glycosyl hydrolase family 92 N-terminal" evidence="6">
    <location>
        <begin position="28"/>
        <end position="276"/>
    </location>
</feature>
<evidence type="ECO:0000256" key="2">
    <source>
        <dbReference type="ARBA" id="ARBA00011245"/>
    </source>
</evidence>
<keyword evidence="3" id="KW-0106">Calcium</keyword>
<dbReference type="FunFam" id="3.30.2080.10:FF:000001">
    <property type="entry name" value="Alpha-1,2-mannosidase subfamily"/>
    <property type="match status" value="1"/>
</dbReference>
<evidence type="ECO:0000313" key="8">
    <source>
        <dbReference type="Proteomes" id="UP000014174"/>
    </source>
</evidence>
<dbReference type="RefSeq" id="WP_016194784.1">
    <property type="nucleotide sequence ID" value="NZ_AQPN01000060.1"/>
</dbReference>
<dbReference type="Gene3D" id="3.30.2080.10">
    <property type="entry name" value="GH92 mannosidase domain"/>
    <property type="match status" value="1"/>
</dbReference>
<gene>
    <name evidence="7" type="ORF">ADIARSV_1548</name>
</gene>
<dbReference type="Pfam" id="PF07971">
    <property type="entry name" value="Glyco_hydro_92"/>
    <property type="match status" value="1"/>
</dbReference>
<name>R9GU81_9SPHI</name>
<evidence type="ECO:0000256" key="3">
    <source>
        <dbReference type="ARBA" id="ARBA00022837"/>
    </source>
</evidence>
<dbReference type="Gene3D" id="2.70.98.10">
    <property type="match status" value="1"/>
</dbReference>
<dbReference type="GO" id="GO:0030246">
    <property type="term" value="F:carbohydrate binding"/>
    <property type="evidence" value="ECO:0007669"/>
    <property type="project" value="InterPro"/>
</dbReference>
<dbReference type="GO" id="GO:0005829">
    <property type="term" value="C:cytosol"/>
    <property type="evidence" value="ECO:0007669"/>
    <property type="project" value="TreeGrafter"/>
</dbReference>
<evidence type="ECO:0000256" key="4">
    <source>
        <dbReference type="SAM" id="SignalP"/>
    </source>
</evidence>
<dbReference type="PANTHER" id="PTHR12143">
    <property type="entry name" value="PEPTIDE N-GLYCANASE PNGASE -RELATED"/>
    <property type="match status" value="1"/>
</dbReference>
<comment type="caution">
    <text evidence="7">The sequence shown here is derived from an EMBL/GenBank/DDBJ whole genome shotgun (WGS) entry which is preliminary data.</text>
</comment>
<keyword evidence="8" id="KW-1185">Reference proteome</keyword>
<dbReference type="InterPro" id="IPR005887">
    <property type="entry name" value="GH92_a_mannosidase_put"/>
</dbReference>
<evidence type="ECO:0000256" key="1">
    <source>
        <dbReference type="ARBA" id="ARBA00001913"/>
    </source>
</evidence>
<dbReference type="SUPFAM" id="SSF48208">
    <property type="entry name" value="Six-hairpin glycosidases"/>
    <property type="match status" value="1"/>
</dbReference>
<sequence length="751" mass="84802">MIKYPIIALVFCLSLVRAYAQNDDIIKYVNPLTGTANSTTVSAIKHSTGSYTEALANVIPAVGVPFGMTQFTPQTRLTEKKCVAPYYYKDPKINGFRATHWLSGSCTQDYGSLSIMPISGDLKTSAVDYASSYQHQNEQSSPNYYKVLLDDYQITTEITALARSGMMRFTAGNNKDFYLLISPNSDKDKGFVHIDNEKGEVTGYNPAYRIYQGSGNPAGFSGYFVIQFEKKSKNSGVYYGNQILHDQNISDKKDLGAFLKFDLKKGEQLTIKIGSSFSSIANARKNLDGEIKHWDFDKVRQQAAEIWNKALGQIKVETPIEKYKDVFYTAFYHSMQVPRLFNDADGTYPKYAHQYENAIIKESDYYDDFSMWDTYRAQLPLFQILQPRKLGAFANSIVLKGQQGGWLPIFPCWNNYTGAMIGDHGSAFLASTIVKHIKGFDENEAYLLMRKNAFETPDSAAYKDGKGRRALTDYIKYGYIPLENHVLDAFHTNEQVSRTLEYAFDDYGVAKVAEKLGKADDAKLLFGRAKNYQHVFDKNVQSVNGRYADGTFSKGFNPDKKLPFITEGTPRQYLFYVPQDVKGLANQFGGAKGLEKQLDSLFDKNEYWHGNEPGHQIPFMYNYTDAAWKTQKVVRQILEEEYTNGIGGLSGNDDAGQMSAWYVFASLGFYPVNPVSNEYMISSPLFTNAVITLENGKKVEIKTNGNSAKGKYIQSLKLNGKPYHKAYFTYQQLMDGAKIEFELDEKPNSNW</sequence>
<dbReference type="EMBL" id="AQPN01000060">
    <property type="protein sequence ID" value="EOR95271.1"/>
    <property type="molecule type" value="Genomic_DNA"/>
</dbReference>
<dbReference type="NCBIfam" id="TIGR01180">
    <property type="entry name" value="aman2_put"/>
    <property type="match status" value="1"/>
</dbReference>
<dbReference type="Gene3D" id="1.20.1050.60">
    <property type="entry name" value="alpha-1,2-mannosidase"/>
    <property type="match status" value="1"/>
</dbReference>
<dbReference type="PANTHER" id="PTHR12143:SF43">
    <property type="entry name" value="PUTATIVE-RELATED"/>
    <property type="match status" value="1"/>
</dbReference>
<dbReference type="OrthoDB" id="9758101at2"/>